<feature type="domain" description="Cyclin-D1-binding protein 1-like N-terminal" evidence="8">
    <location>
        <begin position="44"/>
        <end position="187"/>
    </location>
</feature>
<evidence type="ECO:0000313" key="10">
    <source>
        <dbReference type="EMBL" id="KAI0522804.1"/>
    </source>
</evidence>
<dbReference type="InterPro" id="IPR049318">
    <property type="entry name" value="GCIP_C"/>
</dbReference>
<dbReference type="GO" id="GO:0005737">
    <property type="term" value="C:cytoplasm"/>
    <property type="evidence" value="ECO:0007669"/>
    <property type="project" value="UniProtKB-SubCell"/>
</dbReference>
<protein>
    <submittedName>
        <fullName evidence="10">Uncharacterized protein</fullName>
    </submittedName>
</protein>
<evidence type="ECO:0000259" key="8">
    <source>
        <dbReference type="Pfam" id="PF13324"/>
    </source>
</evidence>
<keyword evidence="5" id="KW-0539">Nucleus</keyword>
<dbReference type="Gene3D" id="1.20.1420.10">
    <property type="entry name" value="Talin, central domain"/>
    <property type="match status" value="1"/>
</dbReference>
<dbReference type="Pfam" id="PF20936">
    <property type="entry name" value="GCIP_C"/>
    <property type="match status" value="1"/>
</dbReference>
<sequence>MSASGGKKARLSRALDSHIRNIEETFQILEKSAASSLDKVEWSQVIKLGDEVSKQATIAGMLWSGEEPEIKQLEQYMEAYFNVLHGFVLLCHGSTAGAGPTLHASICSSARQVIDSSLALLKEAVSIESRNFSTRSSIIPRLSGSVWEACTNLKKNPTSNCTAIGRAITGVAVSVKDILREMNELKPAATNTSNDASPEEDDSDDEEFGDDLSPEEMLIAQLTTKAVSDVLAALKEVIRFVSGLHKKSNEENVEHVKALETLLRCCEEIGNQANELGASVYPPQEISVLKSAAKKIYFVIGDMKKVVEIVGGSDRSFLGCFERLEDSLKKMESGFCGDVISEIERLAL</sequence>
<comment type="caution">
    <text evidence="10">The sequence shown here is derived from an EMBL/GenBank/DDBJ whole genome shotgun (WGS) entry which is preliminary data.</text>
</comment>
<organism evidence="10 11">
    <name type="scientific">Dendrobium nobile</name>
    <name type="common">Orchid</name>
    <dbReference type="NCBI Taxonomy" id="94219"/>
    <lineage>
        <taxon>Eukaryota</taxon>
        <taxon>Viridiplantae</taxon>
        <taxon>Streptophyta</taxon>
        <taxon>Embryophyta</taxon>
        <taxon>Tracheophyta</taxon>
        <taxon>Spermatophyta</taxon>
        <taxon>Magnoliopsida</taxon>
        <taxon>Liliopsida</taxon>
        <taxon>Asparagales</taxon>
        <taxon>Orchidaceae</taxon>
        <taxon>Epidendroideae</taxon>
        <taxon>Malaxideae</taxon>
        <taxon>Dendrobiinae</taxon>
        <taxon>Dendrobium</taxon>
    </lineage>
</organism>
<evidence type="ECO:0000256" key="7">
    <source>
        <dbReference type="SAM" id="MobiDB-lite"/>
    </source>
</evidence>
<evidence type="ECO:0000313" key="11">
    <source>
        <dbReference type="Proteomes" id="UP000829196"/>
    </source>
</evidence>
<keyword evidence="4" id="KW-0963">Cytoplasm</keyword>
<dbReference type="PANTHER" id="PTHR15492">
    <property type="entry name" value="CYCLIN D1-BINDING PROTEIN 1"/>
    <property type="match status" value="1"/>
</dbReference>
<dbReference type="AlphaFoldDB" id="A0A8T3BV16"/>
<name>A0A8T3BV16_DENNO</name>
<evidence type="ECO:0000256" key="2">
    <source>
        <dbReference type="ARBA" id="ARBA00004496"/>
    </source>
</evidence>
<keyword evidence="6" id="KW-0131">Cell cycle</keyword>
<feature type="domain" description="Cyclin-D1-binding protein 1-like C-terminal" evidence="9">
    <location>
        <begin position="201"/>
        <end position="304"/>
    </location>
</feature>
<dbReference type="SMR" id="A0A8T3BV16"/>
<evidence type="ECO:0000256" key="4">
    <source>
        <dbReference type="ARBA" id="ARBA00022490"/>
    </source>
</evidence>
<dbReference type="PANTHER" id="PTHR15492:SF1">
    <property type="entry name" value="CYCLIN-D1-BINDING PROTEIN 1"/>
    <property type="match status" value="1"/>
</dbReference>
<dbReference type="Proteomes" id="UP000829196">
    <property type="component" value="Unassembled WGS sequence"/>
</dbReference>
<dbReference type="Gene3D" id="1.20.1410.10">
    <property type="entry name" value="I/LWEQ domain"/>
    <property type="match status" value="1"/>
</dbReference>
<comment type="similarity">
    <text evidence="3">Belongs to the CCNDBP1 family.</text>
</comment>
<feature type="region of interest" description="Disordered" evidence="7">
    <location>
        <begin position="185"/>
        <end position="210"/>
    </location>
</feature>
<reference evidence="10" key="1">
    <citation type="journal article" date="2022" name="Front. Genet.">
        <title>Chromosome-Scale Assembly of the Dendrobium nobile Genome Provides Insights Into the Molecular Mechanism of the Biosynthesis of the Medicinal Active Ingredient of Dendrobium.</title>
        <authorList>
            <person name="Xu Q."/>
            <person name="Niu S.-C."/>
            <person name="Li K.-L."/>
            <person name="Zheng P.-J."/>
            <person name="Zhang X.-J."/>
            <person name="Jia Y."/>
            <person name="Liu Y."/>
            <person name="Niu Y.-X."/>
            <person name="Yu L.-H."/>
            <person name="Chen D.-F."/>
            <person name="Zhang G.-Q."/>
        </authorList>
    </citation>
    <scope>NUCLEOTIDE SEQUENCE</scope>
    <source>
        <tissue evidence="10">Leaf</tissue>
    </source>
</reference>
<dbReference type="InterPro" id="IPR049317">
    <property type="entry name" value="GCIP-like_N"/>
</dbReference>
<gene>
    <name evidence="10" type="ORF">KFK09_005189</name>
</gene>
<proteinExistence type="inferred from homology"/>
<evidence type="ECO:0000256" key="1">
    <source>
        <dbReference type="ARBA" id="ARBA00004123"/>
    </source>
</evidence>
<dbReference type="EMBL" id="JAGYWB010000005">
    <property type="protein sequence ID" value="KAI0522804.1"/>
    <property type="molecule type" value="Genomic_DNA"/>
</dbReference>
<dbReference type="Pfam" id="PF13324">
    <property type="entry name" value="GCIP_N"/>
    <property type="match status" value="1"/>
</dbReference>
<comment type="subcellular location">
    <subcellularLocation>
        <location evidence="2">Cytoplasm</location>
    </subcellularLocation>
    <subcellularLocation>
        <location evidence="1">Nucleus</location>
    </subcellularLocation>
</comment>
<accession>A0A8T3BV16</accession>
<dbReference type="OrthoDB" id="41588at2759"/>
<evidence type="ECO:0000256" key="5">
    <source>
        <dbReference type="ARBA" id="ARBA00023242"/>
    </source>
</evidence>
<dbReference type="GO" id="GO:0005634">
    <property type="term" value="C:nucleus"/>
    <property type="evidence" value="ECO:0007669"/>
    <property type="project" value="UniProtKB-SubCell"/>
</dbReference>
<keyword evidence="11" id="KW-1185">Reference proteome</keyword>
<evidence type="ECO:0000256" key="6">
    <source>
        <dbReference type="ARBA" id="ARBA00023306"/>
    </source>
</evidence>
<evidence type="ECO:0000256" key="3">
    <source>
        <dbReference type="ARBA" id="ARBA00008940"/>
    </source>
</evidence>
<feature type="compositionally biased region" description="Acidic residues" evidence="7">
    <location>
        <begin position="197"/>
        <end position="210"/>
    </location>
</feature>
<dbReference type="InterPro" id="IPR026907">
    <property type="entry name" value="GCIP-like"/>
</dbReference>
<evidence type="ECO:0000259" key="9">
    <source>
        <dbReference type="Pfam" id="PF20936"/>
    </source>
</evidence>